<comment type="cofactor">
    <cofactor evidence="5">
        <name>Fe(2+)</name>
        <dbReference type="ChEBI" id="CHEBI:29033"/>
    </cofactor>
    <text evidence="5">Binds 1 Fe(2+) ion per subunit.</text>
</comment>
<feature type="binding site" evidence="5">
    <location>
        <position position="238"/>
    </location>
    <ligand>
        <name>Fe cation</name>
        <dbReference type="ChEBI" id="CHEBI:24875"/>
        <note>catalytic</note>
    </ligand>
</feature>
<evidence type="ECO:0000313" key="7">
    <source>
        <dbReference type="WBParaSite" id="PSAMB.scaffold6926size8576.g29312.t1"/>
    </source>
</evidence>
<dbReference type="GO" id="GO:0016121">
    <property type="term" value="P:carotene catabolic process"/>
    <property type="evidence" value="ECO:0007669"/>
    <property type="project" value="TreeGrafter"/>
</dbReference>
<keyword evidence="2 5" id="KW-0479">Metal-binding</keyword>
<evidence type="ECO:0000256" key="2">
    <source>
        <dbReference type="ARBA" id="ARBA00022723"/>
    </source>
</evidence>
<sequence length="812" mass="92575">MPADYRSLYENFDENPEPVLCNVQGEIPSWLNGTLLRNAPAMFNIGESSYEHLFDGLALIQRYYIEDGKLYYSTRYLRSDCYKANMAAQRIVTGSFGTSTFPDPCKNIFQRFFSYFESGPLTRTDNDVVNFVQLGDELYATTETPVLNRINIKTLETEEQVNFVDHIPVAVHTVTAHQHYDKERNVYNIGSRFGKNGQYVMVKTTNPLNTENKTGHFEKTELIAEIPFSKNMYPSYYHSFGMSEKYFIFLETPLMINTLKLVSPLIQKMFQITFNGCLEWHPKSGVNIHVVDKSTGKKFERSYKSAAFFTFHHANAYEYEGCIIVDFCLVADGNVVQRLTLEDMRRGSLTEETEQLRPYLTRLILPLEVPQDAKPGDNLLEKHAFAGKCTAVLEADGSIRISHERLADIAVEFPRINYDMVNAEKYKYVYASTLQYRHTDNAGIIKVDVDNKTFIQWNKDHEEQTCSEPVFVPTPGGTEEDDGVLLCPVLNVRPEEHPFLVILDAKTLKQIARCEIMTDKKSDCSSLFENCEEIPVPVHCSVTGTIPEWLTGTLLRNGPGLFSVGKTTYNHLFDGLALLQRYHIEAGNVLYSCRFLQSKAYQKNMSAQRIVVSEFGTMSFPDPCKNIFSRYLSYFFPYSMTDNDAVNFVTVRDQVFAATELPTWHRVDPKSLATLEKANMKKYVAINTLTAHPHYDKQGNVYNLGSGIGSYKIFRSDVSKSANLHGLQSTELVASIPMHRLAQPSYYHSFGMSENFAIYPEMPLTLSVAKLASSRFRNKAFSDAMEWHPEQLTRFHVVRLVDGHQSDVKYIA</sequence>
<dbReference type="PANTHER" id="PTHR10543">
    <property type="entry name" value="BETA-CAROTENE DIOXYGENASE"/>
    <property type="match status" value="1"/>
</dbReference>
<accession>A0A914X8X9</accession>
<evidence type="ECO:0000256" key="5">
    <source>
        <dbReference type="PIRSR" id="PIRSR604294-1"/>
    </source>
</evidence>
<evidence type="ECO:0000256" key="4">
    <source>
        <dbReference type="ARBA" id="ARBA00023004"/>
    </source>
</evidence>
<dbReference type="InterPro" id="IPR004294">
    <property type="entry name" value="Carotenoid_Oase"/>
</dbReference>
<dbReference type="PANTHER" id="PTHR10543:SF24">
    <property type="entry name" value="CAROTENOID ISOMEROOXYGENASE"/>
    <property type="match status" value="1"/>
</dbReference>
<organism evidence="6 7">
    <name type="scientific">Plectus sambesii</name>
    <dbReference type="NCBI Taxonomy" id="2011161"/>
    <lineage>
        <taxon>Eukaryota</taxon>
        <taxon>Metazoa</taxon>
        <taxon>Ecdysozoa</taxon>
        <taxon>Nematoda</taxon>
        <taxon>Chromadorea</taxon>
        <taxon>Plectida</taxon>
        <taxon>Plectina</taxon>
        <taxon>Plectoidea</taxon>
        <taxon>Plectidae</taxon>
        <taxon>Plectus</taxon>
    </lineage>
</organism>
<evidence type="ECO:0000256" key="1">
    <source>
        <dbReference type="ARBA" id="ARBA00006787"/>
    </source>
</evidence>
<keyword evidence="6" id="KW-1185">Reference proteome</keyword>
<dbReference type="WBParaSite" id="PSAMB.scaffold6926size8576.g29312.t1">
    <property type="protein sequence ID" value="PSAMB.scaffold6926size8576.g29312.t1"/>
    <property type="gene ID" value="PSAMB.scaffold6926size8576.g29312"/>
</dbReference>
<evidence type="ECO:0000256" key="3">
    <source>
        <dbReference type="ARBA" id="ARBA00023002"/>
    </source>
</evidence>
<keyword evidence="3" id="KW-0560">Oxidoreductase</keyword>
<dbReference type="Proteomes" id="UP000887566">
    <property type="component" value="Unplaced"/>
</dbReference>
<feature type="binding site" evidence="5">
    <location>
        <position position="177"/>
    </location>
    <ligand>
        <name>Fe cation</name>
        <dbReference type="ChEBI" id="CHEBI:24875"/>
        <note>catalytic</note>
    </ligand>
</feature>
<dbReference type="GO" id="GO:0046872">
    <property type="term" value="F:metal ion binding"/>
    <property type="evidence" value="ECO:0007669"/>
    <property type="project" value="UniProtKB-KW"/>
</dbReference>
<proteinExistence type="inferred from homology"/>
<name>A0A914X8X9_9BILA</name>
<dbReference type="GO" id="GO:0010436">
    <property type="term" value="F:carotenoid dioxygenase activity"/>
    <property type="evidence" value="ECO:0007669"/>
    <property type="project" value="TreeGrafter"/>
</dbReference>
<dbReference type="Pfam" id="PF03055">
    <property type="entry name" value="RPE65"/>
    <property type="match status" value="2"/>
</dbReference>
<keyword evidence="4 5" id="KW-0408">Iron</keyword>
<dbReference type="GO" id="GO:0003834">
    <property type="term" value="F:beta-carotene 15,15'-dioxygenase activity"/>
    <property type="evidence" value="ECO:0007669"/>
    <property type="project" value="TreeGrafter"/>
</dbReference>
<feature type="binding site" evidence="5">
    <location>
        <position position="312"/>
    </location>
    <ligand>
        <name>Fe cation</name>
        <dbReference type="ChEBI" id="CHEBI:24875"/>
        <note>catalytic</note>
    </ligand>
</feature>
<comment type="similarity">
    <text evidence="1">Belongs to the carotenoid oxygenase family.</text>
</comment>
<protein>
    <submittedName>
        <fullName evidence="7">Uncharacterized protein</fullName>
    </submittedName>
</protein>
<dbReference type="GO" id="GO:0042574">
    <property type="term" value="P:retinal metabolic process"/>
    <property type="evidence" value="ECO:0007669"/>
    <property type="project" value="TreeGrafter"/>
</dbReference>
<reference evidence="7" key="1">
    <citation type="submission" date="2022-11" db="UniProtKB">
        <authorList>
            <consortium name="WormBaseParasite"/>
        </authorList>
    </citation>
    <scope>IDENTIFICATION</scope>
</reference>
<dbReference type="AlphaFoldDB" id="A0A914X8X9"/>
<evidence type="ECO:0000313" key="6">
    <source>
        <dbReference type="Proteomes" id="UP000887566"/>
    </source>
</evidence>